<keyword evidence="3" id="KW-1185">Reference proteome</keyword>
<evidence type="ECO:0000259" key="1">
    <source>
        <dbReference type="PROSITE" id="PS51819"/>
    </source>
</evidence>
<feature type="domain" description="VOC" evidence="1">
    <location>
        <begin position="1"/>
        <end position="121"/>
    </location>
</feature>
<dbReference type="PANTHER" id="PTHR35006">
    <property type="entry name" value="GLYOXALASE FAMILY PROTEIN (AFU_ORTHOLOGUE AFUA_5G14830)"/>
    <property type="match status" value="1"/>
</dbReference>
<dbReference type="Gene3D" id="3.10.180.10">
    <property type="entry name" value="2,3-Dihydroxybiphenyl 1,2-Dioxygenase, domain 1"/>
    <property type="match status" value="1"/>
</dbReference>
<sequence length="127" mass="13844">MIDHITVAVSDLAKSKLFYEKALAPLGYKLSFGKESVFWAFDIGNGCLFEIQQVDGQPPLTSVHVAFRTRSRAEVDAFYHAALDAGAKDNGAPGPRPQYAPGYYASFVLDPDGYNIEAMINQPAKEG</sequence>
<evidence type="ECO:0000313" key="3">
    <source>
        <dbReference type="Proteomes" id="UP000068164"/>
    </source>
</evidence>
<proteinExistence type="predicted"/>
<dbReference type="SUPFAM" id="SSF54593">
    <property type="entry name" value="Glyoxalase/Bleomycin resistance protein/Dihydroxybiphenyl dioxygenase"/>
    <property type="match status" value="1"/>
</dbReference>
<gene>
    <name evidence="2" type="ORF">AS026_36760</name>
</gene>
<accession>A0A120FNM0</accession>
<dbReference type="GO" id="GO:0016829">
    <property type="term" value="F:lyase activity"/>
    <property type="evidence" value="ECO:0007669"/>
    <property type="project" value="UniProtKB-KW"/>
</dbReference>
<dbReference type="PANTHER" id="PTHR35006:SF2">
    <property type="entry name" value="GLYOXALASE FAMILY PROTEIN (AFU_ORTHOLOGUE AFUA_5G14830)"/>
    <property type="match status" value="1"/>
</dbReference>
<dbReference type="RefSeq" id="WP_062369620.1">
    <property type="nucleotide sequence ID" value="NZ_LNCD01000051.1"/>
</dbReference>
<dbReference type="PROSITE" id="PS51819">
    <property type="entry name" value="VOC"/>
    <property type="match status" value="1"/>
</dbReference>
<organism evidence="2 3">
    <name type="scientific">Rhizobium altiplani</name>
    <dbReference type="NCBI Taxonomy" id="1864509"/>
    <lineage>
        <taxon>Bacteria</taxon>
        <taxon>Pseudomonadati</taxon>
        <taxon>Pseudomonadota</taxon>
        <taxon>Alphaproteobacteria</taxon>
        <taxon>Hyphomicrobiales</taxon>
        <taxon>Rhizobiaceae</taxon>
        <taxon>Rhizobium/Agrobacterium group</taxon>
        <taxon>Rhizobium</taxon>
    </lineage>
</organism>
<reference evidence="2 3" key="1">
    <citation type="submission" date="2015-11" db="EMBL/GenBank/DDBJ databases">
        <title>Draft Genome Sequence of the Strain BR 10423 (Rhizobium sp.) isolated from nodules of Mimosa pudica.</title>
        <authorList>
            <person name="Barauna A.C."/>
            <person name="Zilli J.E."/>
            <person name="Simoes-Araujo J.L."/>
            <person name="Reis V.M."/>
            <person name="James E.K."/>
            <person name="Reis F.B.Jr."/>
            <person name="Rouws L.F."/>
            <person name="Passos S.R."/>
            <person name="Gois S.R."/>
        </authorList>
    </citation>
    <scope>NUCLEOTIDE SEQUENCE [LARGE SCALE GENOMIC DNA]</scope>
    <source>
        <strain evidence="2 3">BR10423</strain>
    </source>
</reference>
<dbReference type="InterPro" id="IPR004360">
    <property type="entry name" value="Glyas_Fos-R_dOase_dom"/>
</dbReference>
<dbReference type="InterPro" id="IPR037523">
    <property type="entry name" value="VOC_core"/>
</dbReference>
<evidence type="ECO:0000313" key="2">
    <source>
        <dbReference type="EMBL" id="KWV55610.1"/>
    </source>
</evidence>
<dbReference type="OrthoDB" id="9807407at2"/>
<dbReference type="CDD" id="cd07262">
    <property type="entry name" value="VOC_like"/>
    <property type="match status" value="1"/>
</dbReference>
<dbReference type="Pfam" id="PF00903">
    <property type="entry name" value="Glyoxalase"/>
    <property type="match status" value="1"/>
</dbReference>
<comment type="caution">
    <text evidence="2">The sequence shown here is derived from an EMBL/GenBank/DDBJ whole genome shotgun (WGS) entry which is preliminary data.</text>
</comment>
<dbReference type="Proteomes" id="UP000068164">
    <property type="component" value="Unassembled WGS sequence"/>
</dbReference>
<dbReference type="InterPro" id="IPR029068">
    <property type="entry name" value="Glyas_Bleomycin-R_OHBP_Dase"/>
</dbReference>
<keyword evidence="2" id="KW-0456">Lyase</keyword>
<dbReference type="AlphaFoldDB" id="A0A120FNM0"/>
<dbReference type="EMBL" id="LNCD01000051">
    <property type="protein sequence ID" value="KWV55610.1"/>
    <property type="molecule type" value="Genomic_DNA"/>
</dbReference>
<protein>
    <submittedName>
        <fullName evidence="2">Lactoylglutathione lyase</fullName>
    </submittedName>
</protein>
<name>A0A120FNM0_9HYPH</name>